<organism evidence="2 3">
    <name type="scientific">Ataeniobius toweri</name>
    <dbReference type="NCBI Taxonomy" id="208326"/>
    <lineage>
        <taxon>Eukaryota</taxon>
        <taxon>Metazoa</taxon>
        <taxon>Chordata</taxon>
        <taxon>Craniata</taxon>
        <taxon>Vertebrata</taxon>
        <taxon>Euteleostomi</taxon>
        <taxon>Actinopterygii</taxon>
        <taxon>Neopterygii</taxon>
        <taxon>Teleostei</taxon>
        <taxon>Neoteleostei</taxon>
        <taxon>Acanthomorphata</taxon>
        <taxon>Ovalentaria</taxon>
        <taxon>Atherinomorphae</taxon>
        <taxon>Cyprinodontiformes</taxon>
        <taxon>Goodeidae</taxon>
        <taxon>Ataeniobius</taxon>
    </lineage>
</organism>
<keyword evidence="1" id="KW-1133">Transmembrane helix</keyword>
<proteinExistence type="predicted"/>
<dbReference type="Proteomes" id="UP001345963">
    <property type="component" value="Unassembled WGS sequence"/>
</dbReference>
<gene>
    <name evidence="2" type="ORF">ATANTOWER_004092</name>
</gene>
<keyword evidence="3" id="KW-1185">Reference proteome</keyword>
<dbReference type="EMBL" id="JAHUTI010080118">
    <property type="protein sequence ID" value="MED6258190.1"/>
    <property type="molecule type" value="Genomic_DNA"/>
</dbReference>
<comment type="caution">
    <text evidence="2">The sequence shown here is derived from an EMBL/GenBank/DDBJ whole genome shotgun (WGS) entry which is preliminary data.</text>
</comment>
<reference evidence="2 3" key="1">
    <citation type="submission" date="2021-07" db="EMBL/GenBank/DDBJ databases">
        <authorList>
            <person name="Palmer J.M."/>
        </authorList>
    </citation>
    <scope>NUCLEOTIDE SEQUENCE [LARGE SCALE GENOMIC DNA]</scope>
    <source>
        <strain evidence="2 3">AT_MEX2019</strain>
        <tissue evidence="2">Muscle</tissue>
    </source>
</reference>
<feature type="transmembrane region" description="Helical" evidence="1">
    <location>
        <begin position="76"/>
        <end position="101"/>
    </location>
</feature>
<name>A0ABU7C8U2_9TELE</name>
<evidence type="ECO:0000313" key="3">
    <source>
        <dbReference type="Proteomes" id="UP001345963"/>
    </source>
</evidence>
<keyword evidence="1" id="KW-0812">Transmembrane</keyword>
<accession>A0ABU7C8U2</accession>
<evidence type="ECO:0000256" key="1">
    <source>
        <dbReference type="SAM" id="Phobius"/>
    </source>
</evidence>
<evidence type="ECO:0000313" key="2">
    <source>
        <dbReference type="EMBL" id="MED6258190.1"/>
    </source>
</evidence>
<sequence>MSSCSIQCSPFCDHFLFFRETGASTGCLIGNRTWTRSQSGTLKDAFQKKGAGAQMLMMMLLVKVFLFSLDSTETRTIVLLQLLGLFLTPDIYVLFFDLFIYSSGGHIGPSHIWWVHFCEMVKL</sequence>
<feature type="transmembrane region" description="Helical" evidence="1">
    <location>
        <begin position="51"/>
        <end position="69"/>
    </location>
</feature>
<protein>
    <submittedName>
        <fullName evidence="2">Uncharacterized protein</fullName>
    </submittedName>
</protein>
<keyword evidence="1" id="KW-0472">Membrane</keyword>